<gene>
    <name evidence="3" type="ORF">ASNO1_07680</name>
</gene>
<feature type="compositionally biased region" description="Low complexity" evidence="1">
    <location>
        <begin position="360"/>
        <end position="370"/>
    </location>
</feature>
<protein>
    <recommendedName>
        <fullName evidence="2">Type II secretion system protein GspE N-terminal domain-containing protein</fullName>
    </recommendedName>
</protein>
<evidence type="ECO:0000313" key="4">
    <source>
        <dbReference type="Proteomes" id="UP001342631"/>
    </source>
</evidence>
<feature type="compositionally biased region" description="Low complexity" evidence="1">
    <location>
        <begin position="313"/>
        <end position="322"/>
    </location>
</feature>
<feature type="compositionally biased region" description="Pro residues" evidence="1">
    <location>
        <begin position="493"/>
        <end position="503"/>
    </location>
</feature>
<reference evidence="3 4" key="1">
    <citation type="journal article" date="2024" name="Arch. Microbiol.">
        <title>Corallococcus caeni sp. nov., a novel myxobacterium isolated from activated sludge.</title>
        <authorList>
            <person name="Tomita S."/>
            <person name="Nakai R."/>
            <person name="Kuroda K."/>
            <person name="Kurashita H."/>
            <person name="Hatamoto M."/>
            <person name="Yamaguchi T."/>
            <person name="Narihiro T."/>
        </authorList>
    </citation>
    <scope>NUCLEOTIDE SEQUENCE [LARGE SCALE GENOMIC DNA]</scope>
    <source>
        <strain evidence="3 4">NO1</strain>
    </source>
</reference>
<keyword evidence="4" id="KW-1185">Reference proteome</keyword>
<accession>A0ABQ6QLD9</accession>
<dbReference type="Gene3D" id="1.25.10.10">
    <property type="entry name" value="Leucine-rich Repeat Variant"/>
    <property type="match status" value="1"/>
</dbReference>
<dbReference type="InterPro" id="IPR011989">
    <property type="entry name" value="ARM-like"/>
</dbReference>
<feature type="compositionally biased region" description="Low complexity" evidence="1">
    <location>
        <begin position="378"/>
        <end position="442"/>
    </location>
</feature>
<dbReference type="RefSeq" id="WP_338274555.1">
    <property type="nucleotide sequence ID" value="NZ_BTTX01000001.1"/>
</dbReference>
<dbReference type="EMBL" id="BTTX01000001">
    <property type="protein sequence ID" value="GMU04516.1"/>
    <property type="molecule type" value="Genomic_DNA"/>
</dbReference>
<dbReference type="InterPro" id="IPR016024">
    <property type="entry name" value="ARM-type_fold"/>
</dbReference>
<proteinExistence type="predicted"/>
<feature type="compositionally biased region" description="Low complexity" evidence="1">
    <location>
        <begin position="330"/>
        <end position="344"/>
    </location>
</feature>
<comment type="caution">
    <text evidence="3">The sequence shown here is derived from an EMBL/GenBank/DDBJ whole genome shotgun (WGS) entry which is preliminary data.</text>
</comment>
<feature type="compositionally biased region" description="Low complexity" evidence="1">
    <location>
        <begin position="185"/>
        <end position="205"/>
    </location>
</feature>
<dbReference type="PRINTS" id="PR01217">
    <property type="entry name" value="PRICHEXTENSN"/>
</dbReference>
<dbReference type="Gene3D" id="3.30.300.160">
    <property type="entry name" value="Type II secretion system, protein E, N-terminal domain"/>
    <property type="match status" value="1"/>
</dbReference>
<feature type="compositionally biased region" description="Pro residues" evidence="1">
    <location>
        <begin position="270"/>
        <end position="299"/>
    </location>
</feature>
<dbReference type="InterPro" id="IPR037257">
    <property type="entry name" value="T2SS_E_N_sf"/>
</dbReference>
<organism evidence="3 4">
    <name type="scientific">Corallococcus caeni</name>
    <dbReference type="NCBI Taxonomy" id="3082388"/>
    <lineage>
        <taxon>Bacteria</taxon>
        <taxon>Pseudomonadati</taxon>
        <taxon>Myxococcota</taxon>
        <taxon>Myxococcia</taxon>
        <taxon>Myxococcales</taxon>
        <taxon>Cystobacterineae</taxon>
        <taxon>Myxococcaceae</taxon>
        <taxon>Corallococcus</taxon>
    </lineage>
</organism>
<dbReference type="Proteomes" id="UP001342631">
    <property type="component" value="Unassembled WGS sequence"/>
</dbReference>
<feature type="region of interest" description="Disordered" evidence="1">
    <location>
        <begin position="185"/>
        <end position="544"/>
    </location>
</feature>
<feature type="compositionally biased region" description="Low complexity" evidence="1">
    <location>
        <begin position="260"/>
        <end position="269"/>
    </location>
</feature>
<evidence type="ECO:0000259" key="2">
    <source>
        <dbReference type="Pfam" id="PF05157"/>
    </source>
</evidence>
<feature type="compositionally biased region" description="Pro residues" evidence="1">
    <location>
        <begin position="236"/>
        <end position="249"/>
    </location>
</feature>
<name>A0ABQ6QLD9_9BACT</name>
<feature type="domain" description="Type II secretion system protein GspE N-terminal" evidence="2">
    <location>
        <begin position="61"/>
        <end position="140"/>
    </location>
</feature>
<dbReference type="Pfam" id="PF05157">
    <property type="entry name" value="MshEN"/>
    <property type="match status" value="1"/>
</dbReference>
<evidence type="ECO:0000313" key="3">
    <source>
        <dbReference type="EMBL" id="GMU04516.1"/>
    </source>
</evidence>
<evidence type="ECO:0000256" key="1">
    <source>
        <dbReference type="SAM" id="MobiDB-lite"/>
    </source>
</evidence>
<dbReference type="InterPro" id="IPR007831">
    <property type="entry name" value="T2SS_GspE_N"/>
</dbReference>
<dbReference type="SUPFAM" id="SSF160246">
    <property type="entry name" value="EspE N-terminal domain-like"/>
    <property type="match status" value="1"/>
</dbReference>
<feature type="compositionally biased region" description="Gly residues" evidence="1">
    <location>
        <begin position="345"/>
        <end position="359"/>
    </location>
</feature>
<sequence>MPSRLAQHLVSRALLTQEQAGELLRLHQAQGGHLDSALLERGFTEADVLAMLGEVSGFRPVNLVDFEPNLDVASFIPPKIAERLSVVPLSLDGNTLHVACAYPVPKKELDEVGFLLGKPLELWVAIELRVREWISIIYRQPLPPRFVQLAEAVAQQAEALTPPPPPPPDDESMSVDMVEQLARSVAQEPVPAAARPAAASREPAPADIPPPAYVREPLRLNTSAGPVTTARAVQRPTPPPAPTDIPPPAYTREPLRLNMPGTPARATPPAQAPNPAPPGAAAPPTLYPPGERPLPPPQTVPVLLPVDGGSASQGGRPAAPGAYAPPPQAGRPGTTVQASSTPGAQGSGGPGPATQGFGGPAPTATTGPGARPAPPAQAPAQGTRPGAPATGATASSAQGTATTGAQGNTASAQGRSAPGAQAAAPAQGPGRPGATQGASAPGTFPPAPQPAQGGTATSPQPTNRTGAQPPGARPAVWPPAPEQQAREARTGTPTPPPVPPAPRGEPSFIIFSNPASNPGANRLRASEPAPVPGASSAPDAAVPEWTLPQARSALREATRDLDRLLDVALRFGRRTFDYVAAFAVVRGAAGGWDARGEGLDANALSLVSIPLDASSVFRTVAVTRGSYAGPLPPDALTRHYLELFGRQAPRTVFLYPVEVKGRLVAILYGDCGQKPMSQRRLSDYILFCQDLPAAFQELILFRKQRVSELRAPEEDITIDVDVPGFPASVPPAPAPAVVAGLGWNPVFGRGGVANLGRAAALPPRVMSPEERPPPDFAPLLRRLTGPDASQRSSAIAELARSPEASARVLAQHFPGPTAWSRLPVVELPEADELGPIPAAISRLGRPAALALAPLLDSNDADTRYLALLTAGNLPYAELVDGVLRGLFDMEPDISSAARVAAAALKHLPRLDASLRDLRQELASRDALRRSLAARALGTLHDRDAIEGLINLTGSDDAMCAQAAAEALREVTRATLGLQPRQWSAWWAENRSRRRADWLVAALRHRELDVRLAAIEELSRALHDTLGYYADAPDAEREAAVRRWESAAVDPANARRLGML</sequence>
<dbReference type="SUPFAM" id="SSF48371">
    <property type="entry name" value="ARM repeat"/>
    <property type="match status" value="1"/>
</dbReference>